<proteinExistence type="inferred from homology"/>
<dbReference type="EMBL" id="OZ034826">
    <property type="protein sequence ID" value="CAL1681957.1"/>
    <property type="molecule type" value="Genomic_DNA"/>
</dbReference>
<dbReference type="InterPro" id="IPR037241">
    <property type="entry name" value="E2F-DP_heterodim"/>
</dbReference>
<evidence type="ECO:0000256" key="1">
    <source>
        <dbReference type="ARBA" id="ARBA00010940"/>
    </source>
</evidence>
<feature type="coiled-coil region" evidence="6">
    <location>
        <begin position="215"/>
        <end position="242"/>
    </location>
</feature>
<evidence type="ECO:0000256" key="2">
    <source>
        <dbReference type="ARBA" id="ARBA00023015"/>
    </source>
</evidence>
<dbReference type="PANTHER" id="PTHR12081">
    <property type="entry name" value="TRANSCRIPTION FACTOR E2F"/>
    <property type="match status" value="1"/>
</dbReference>
<dbReference type="Gene3D" id="6.10.250.540">
    <property type="match status" value="1"/>
</dbReference>
<dbReference type="GO" id="GO:0046983">
    <property type="term" value="F:protein dimerization activity"/>
    <property type="evidence" value="ECO:0007669"/>
    <property type="project" value="InterPro"/>
</dbReference>
<evidence type="ECO:0000313" key="10">
    <source>
        <dbReference type="Proteomes" id="UP001497644"/>
    </source>
</evidence>
<dbReference type="Gene3D" id="1.10.10.10">
    <property type="entry name" value="Winged helix-like DNA-binding domain superfamily/Winged helix DNA-binding domain"/>
    <property type="match status" value="1"/>
</dbReference>
<dbReference type="InterPro" id="IPR036390">
    <property type="entry name" value="WH_DNA-bd_sf"/>
</dbReference>
<keyword evidence="3 5" id="KW-0238">DNA-binding</keyword>
<keyword evidence="10" id="KW-1185">Reference proteome</keyword>
<gene>
    <name evidence="9" type="ORF">LPLAT_LOCUS7866</name>
</gene>
<dbReference type="GO" id="GO:0000978">
    <property type="term" value="F:RNA polymerase II cis-regulatory region sequence-specific DNA binding"/>
    <property type="evidence" value="ECO:0007669"/>
    <property type="project" value="InterPro"/>
</dbReference>
<feature type="compositionally biased region" description="Polar residues" evidence="7">
    <location>
        <begin position="128"/>
        <end position="140"/>
    </location>
</feature>
<evidence type="ECO:0000256" key="7">
    <source>
        <dbReference type="SAM" id="MobiDB-lite"/>
    </source>
</evidence>
<dbReference type="InterPro" id="IPR003316">
    <property type="entry name" value="E2F_WHTH_DNA-bd_dom"/>
</dbReference>
<organism evidence="9 10">
    <name type="scientific">Lasius platythorax</name>
    <dbReference type="NCBI Taxonomy" id="488582"/>
    <lineage>
        <taxon>Eukaryota</taxon>
        <taxon>Metazoa</taxon>
        <taxon>Ecdysozoa</taxon>
        <taxon>Arthropoda</taxon>
        <taxon>Hexapoda</taxon>
        <taxon>Insecta</taxon>
        <taxon>Pterygota</taxon>
        <taxon>Neoptera</taxon>
        <taxon>Endopterygota</taxon>
        <taxon>Hymenoptera</taxon>
        <taxon>Apocrita</taxon>
        <taxon>Aculeata</taxon>
        <taxon>Formicoidea</taxon>
        <taxon>Formicidae</taxon>
        <taxon>Formicinae</taxon>
        <taxon>Lasius</taxon>
        <taxon>Lasius</taxon>
    </lineage>
</organism>
<evidence type="ECO:0000256" key="4">
    <source>
        <dbReference type="ARBA" id="ARBA00023163"/>
    </source>
</evidence>
<keyword evidence="4 5" id="KW-0804">Transcription</keyword>
<dbReference type="InterPro" id="IPR036388">
    <property type="entry name" value="WH-like_DNA-bd_sf"/>
</dbReference>
<dbReference type="PANTHER" id="PTHR12081:SF18">
    <property type="entry name" value="TRANSCRIPTION FACTOR E2F2-RELATED"/>
    <property type="match status" value="1"/>
</dbReference>
<accession>A0AAV2NSA4</accession>
<feature type="domain" description="E2F/DP family winged-helix DNA-binding" evidence="8">
    <location>
        <begin position="147"/>
        <end position="212"/>
    </location>
</feature>
<reference evidence="9" key="1">
    <citation type="submission" date="2024-04" db="EMBL/GenBank/DDBJ databases">
        <authorList>
            <consortium name="Molecular Ecology Group"/>
        </authorList>
    </citation>
    <scope>NUCLEOTIDE SEQUENCE</scope>
</reference>
<dbReference type="GO" id="GO:0090575">
    <property type="term" value="C:RNA polymerase II transcription regulator complex"/>
    <property type="evidence" value="ECO:0007669"/>
    <property type="project" value="TreeGrafter"/>
</dbReference>
<feature type="region of interest" description="Disordered" evidence="7">
    <location>
        <begin position="106"/>
        <end position="143"/>
    </location>
</feature>
<protein>
    <recommendedName>
        <fullName evidence="8">E2F/DP family winged-helix DNA-binding domain-containing protein</fullName>
    </recommendedName>
</protein>
<keyword evidence="6" id="KW-0175">Coiled coil</keyword>
<dbReference type="Pfam" id="PF16421">
    <property type="entry name" value="E2F_CC-MB"/>
    <property type="match status" value="1"/>
</dbReference>
<dbReference type="Proteomes" id="UP001497644">
    <property type="component" value="Chromosome 3"/>
</dbReference>
<evidence type="ECO:0000313" key="9">
    <source>
        <dbReference type="EMBL" id="CAL1681957.1"/>
    </source>
</evidence>
<evidence type="ECO:0000256" key="6">
    <source>
        <dbReference type="SAM" id="Coils"/>
    </source>
</evidence>
<evidence type="ECO:0000256" key="5">
    <source>
        <dbReference type="RuleBase" id="RU003796"/>
    </source>
</evidence>
<comment type="similarity">
    <text evidence="1 5">Belongs to the E2F/DP family.</text>
</comment>
<sequence length="463" mass="52148">MFPLAKELHNQYTKMPRVRRQVILEDPARPVTPDMAETKLLKSEFLDDGSLDEVQPQKVAEETPSPHLQDHQYGQTPCYQITRKPTQPPPRAEISVQAVKRRLNLEVGTTGPSQSAFKAPRGKRRRSGSNSLTGHTPTKTKTVERTRYDTSLSLLTKKFINLVESSQDGVVDLNVASEKLEVQKRRIYDITNVLEGIGILEKKSKNNIQWKGGQLPNNRNDIANLRREVADLEAKENTLDRLIHGADKNLRELCADRQYAYVMYHDLRSVSMYKNQAIMAVKAPPEATLHVPQPINNFGQQKLQMHMRSEHGEIEVFLCPDDNTVKTSSYSGYATTQTVPQSKELSDIPCLSPELLVNRENDVRIESVPSNESSMNTRLCTPVTTVTSITGMRDAFLCESDDYGPMGGKFQLQTEDQISTSDLNSILDFGEQLLSLEPPLSENDYSFSLGTEEGLSDLFDFKF</sequence>
<dbReference type="InterPro" id="IPR032198">
    <property type="entry name" value="E2F_CC-MB"/>
</dbReference>
<dbReference type="GO" id="GO:0000981">
    <property type="term" value="F:DNA-binding transcription factor activity, RNA polymerase II-specific"/>
    <property type="evidence" value="ECO:0007669"/>
    <property type="project" value="TreeGrafter"/>
</dbReference>
<evidence type="ECO:0000259" key="8">
    <source>
        <dbReference type="SMART" id="SM01372"/>
    </source>
</evidence>
<evidence type="ECO:0000256" key="3">
    <source>
        <dbReference type="ARBA" id="ARBA00023125"/>
    </source>
</evidence>
<comment type="subcellular location">
    <subcellularLocation>
        <location evidence="5">Nucleus</location>
    </subcellularLocation>
</comment>
<dbReference type="AlphaFoldDB" id="A0AAV2NSA4"/>
<dbReference type="Pfam" id="PF02319">
    <property type="entry name" value="WHD_E2F_TDP"/>
    <property type="match status" value="1"/>
</dbReference>
<keyword evidence="2 5" id="KW-0805">Transcription regulation</keyword>
<dbReference type="SUPFAM" id="SSF46785">
    <property type="entry name" value="Winged helix' DNA-binding domain"/>
    <property type="match status" value="1"/>
</dbReference>
<dbReference type="CDD" id="cd14660">
    <property type="entry name" value="E2F_DD"/>
    <property type="match status" value="1"/>
</dbReference>
<name>A0AAV2NSA4_9HYME</name>
<dbReference type="InterPro" id="IPR015633">
    <property type="entry name" value="E2F"/>
</dbReference>
<dbReference type="SMART" id="SM01372">
    <property type="entry name" value="E2F_TDP"/>
    <property type="match status" value="1"/>
</dbReference>
<dbReference type="FunFam" id="1.10.10.10:FF:000008">
    <property type="entry name" value="E2F transcription factor 1"/>
    <property type="match status" value="1"/>
</dbReference>
<dbReference type="SUPFAM" id="SSF144074">
    <property type="entry name" value="E2F-DP heterodimerization region"/>
    <property type="match status" value="1"/>
</dbReference>
<keyword evidence="5" id="KW-0539">Nucleus</keyword>